<dbReference type="Proteomes" id="UP001209878">
    <property type="component" value="Unassembled WGS sequence"/>
</dbReference>
<evidence type="ECO:0000256" key="4">
    <source>
        <dbReference type="ARBA" id="ARBA00022448"/>
    </source>
</evidence>
<keyword evidence="7" id="KW-0999">Mitochondrion inner membrane</keyword>
<evidence type="ECO:0000256" key="3">
    <source>
        <dbReference type="ARBA" id="ARBA00018681"/>
    </source>
</evidence>
<comment type="caution">
    <text evidence="15">The sequence shown here is derived from an EMBL/GenBank/DDBJ whole genome shotgun (WGS) entry which is preliminary data.</text>
</comment>
<reference evidence="15" key="1">
    <citation type="journal article" date="2023" name="Mol. Biol. Evol.">
        <title>Third-Generation Sequencing Reveals the Adaptive Role of the Epigenome in Three Deep-Sea Polychaetes.</title>
        <authorList>
            <person name="Perez M."/>
            <person name="Aroh O."/>
            <person name="Sun Y."/>
            <person name="Lan Y."/>
            <person name="Juniper S.K."/>
            <person name="Young C.R."/>
            <person name="Angers B."/>
            <person name="Qian P.Y."/>
        </authorList>
    </citation>
    <scope>NUCLEOTIDE SEQUENCE</scope>
    <source>
        <strain evidence="15">R07B-5</strain>
    </source>
</reference>
<evidence type="ECO:0000313" key="15">
    <source>
        <dbReference type="EMBL" id="KAK2189448.1"/>
    </source>
</evidence>
<dbReference type="AlphaFoldDB" id="A0AAD9P788"/>
<keyword evidence="8" id="KW-0249">Electron transport</keyword>
<dbReference type="PANTHER" id="PTHR15469">
    <property type="entry name" value="NADH-UBIQUINONE OXIDOREDUCTASE B15 SUBUNIT"/>
    <property type="match status" value="1"/>
</dbReference>
<keyword evidence="6 14" id="KW-0812">Transmembrane</keyword>
<name>A0AAD9P788_RIDPI</name>
<comment type="subcellular location">
    <subcellularLocation>
        <location evidence="1">Mitochondrion inner membrane</location>
        <topology evidence="1">Single-pass membrane protein</topology>
    </subcellularLocation>
</comment>
<keyword evidence="10" id="KW-0496">Mitochondrion</keyword>
<proteinExistence type="inferred from homology"/>
<evidence type="ECO:0000256" key="5">
    <source>
        <dbReference type="ARBA" id="ARBA00022660"/>
    </source>
</evidence>
<dbReference type="Pfam" id="PF07225">
    <property type="entry name" value="NDUF_B4"/>
    <property type="match status" value="1"/>
</dbReference>
<keyword evidence="5" id="KW-0679">Respiratory chain</keyword>
<dbReference type="InterPro" id="IPR009866">
    <property type="entry name" value="NADH_UbQ_OxRdtase_NDUFB4_su"/>
</dbReference>
<dbReference type="EMBL" id="JAODUO010000106">
    <property type="protein sequence ID" value="KAK2189448.1"/>
    <property type="molecule type" value="Genomic_DNA"/>
</dbReference>
<keyword evidence="9 14" id="KW-1133">Transmembrane helix</keyword>
<sequence length="124" mass="14674">MSTVKGRNWDPNKMFDVSPEEMRAIQERAEMRNAMRKEFQKKISNPYRGVGGYTFDPAVQRFLSMRANHWEQFKASPKNFGFVFAVVVLPMVGMWYAMDKAKTELEYKCRTGQIAYKDRLWKFV</sequence>
<feature type="transmembrane region" description="Helical" evidence="14">
    <location>
        <begin position="80"/>
        <end position="98"/>
    </location>
</feature>
<evidence type="ECO:0000256" key="12">
    <source>
        <dbReference type="ARBA" id="ARBA00030212"/>
    </source>
</evidence>
<evidence type="ECO:0000256" key="9">
    <source>
        <dbReference type="ARBA" id="ARBA00022989"/>
    </source>
</evidence>
<evidence type="ECO:0000256" key="6">
    <source>
        <dbReference type="ARBA" id="ARBA00022692"/>
    </source>
</evidence>
<evidence type="ECO:0000313" key="16">
    <source>
        <dbReference type="Proteomes" id="UP001209878"/>
    </source>
</evidence>
<evidence type="ECO:0000256" key="7">
    <source>
        <dbReference type="ARBA" id="ARBA00022792"/>
    </source>
</evidence>
<keyword evidence="11 14" id="KW-0472">Membrane</keyword>
<evidence type="ECO:0000256" key="1">
    <source>
        <dbReference type="ARBA" id="ARBA00004434"/>
    </source>
</evidence>
<evidence type="ECO:0000256" key="2">
    <source>
        <dbReference type="ARBA" id="ARBA00007260"/>
    </source>
</evidence>
<evidence type="ECO:0000256" key="13">
    <source>
        <dbReference type="ARBA" id="ARBA00030987"/>
    </source>
</evidence>
<accession>A0AAD9P788</accession>
<evidence type="ECO:0000256" key="14">
    <source>
        <dbReference type="SAM" id="Phobius"/>
    </source>
</evidence>
<dbReference type="PANTHER" id="PTHR15469:SF0">
    <property type="entry name" value="NADH DEHYDROGENASE [UBIQUINONE] 1 BETA SUBCOMPLEX SUBUNIT 4"/>
    <property type="match status" value="1"/>
</dbReference>
<dbReference type="GO" id="GO:0005743">
    <property type="term" value="C:mitochondrial inner membrane"/>
    <property type="evidence" value="ECO:0007669"/>
    <property type="project" value="UniProtKB-SubCell"/>
</dbReference>
<evidence type="ECO:0000256" key="11">
    <source>
        <dbReference type="ARBA" id="ARBA00023136"/>
    </source>
</evidence>
<gene>
    <name evidence="15" type="ORF">NP493_106g02037</name>
</gene>
<keyword evidence="4" id="KW-0813">Transport</keyword>
<organism evidence="15 16">
    <name type="scientific">Ridgeia piscesae</name>
    <name type="common">Tubeworm</name>
    <dbReference type="NCBI Taxonomy" id="27915"/>
    <lineage>
        <taxon>Eukaryota</taxon>
        <taxon>Metazoa</taxon>
        <taxon>Spiralia</taxon>
        <taxon>Lophotrochozoa</taxon>
        <taxon>Annelida</taxon>
        <taxon>Polychaeta</taxon>
        <taxon>Sedentaria</taxon>
        <taxon>Canalipalpata</taxon>
        <taxon>Sabellida</taxon>
        <taxon>Siboglinidae</taxon>
        <taxon>Ridgeia</taxon>
    </lineage>
</organism>
<evidence type="ECO:0000256" key="8">
    <source>
        <dbReference type="ARBA" id="ARBA00022982"/>
    </source>
</evidence>
<protein>
    <recommendedName>
        <fullName evidence="3">NADH dehydrogenase [ubiquinone] 1 beta subcomplex subunit 4</fullName>
    </recommendedName>
    <alternativeName>
        <fullName evidence="12">Complex I-B15</fullName>
    </alternativeName>
    <alternativeName>
        <fullName evidence="13">NADH-ubiquinone oxidoreductase B15 subunit</fullName>
    </alternativeName>
</protein>
<evidence type="ECO:0000256" key="10">
    <source>
        <dbReference type="ARBA" id="ARBA00023128"/>
    </source>
</evidence>
<comment type="similarity">
    <text evidence="2">Belongs to the complex I NDUFB4 subunit family.</text>
</comment>
<keyword evidence="16" id="KW-1185">Reference proteome</keyword>